<reference evidence="3 4" key="1">
    <citation type="submission" date="2018-03" db="EMBL/GenBank/DDBJ databases">
        <authorList>
            <person name="Guldener U."/>
        </authorList>
    </citation>
    <scope>NUCLEOTIDE SEQUENCE [LARGE SCALE GENOMIC DNA]</scope>
    <source>
        <strain evidence="3 4">NBRC100155</strain>
    </source>
</reference>
<gene>
    <name evidence="3" type="ORF">UTRI_05057</name>
</gene>
<proteinExistence type="predicted"/>
<dbReference type="EMBL" id="OOIN01000020">
    <property type="protein sequence ID" value="SPO27914.1"/>
    <property type="molecule type" value="Genomic_DNA"/>
</dbReference>
<sequence length="167" mass="18429">MSDNSVGCSTKVATQTMHKPAPPAPSSPHQQKDASLGSKLDETWRHLLCLLRPPLQQIFANRPTSSILRPVEPKRPRRYQSLQLCDSERSDRGHRATPTPSSSQVAGPSSPAHSTTSEAVRAGKRRLESEAAEEAVPVHKKTETSDHRYVFFFFLFSLSLSLSLVAL</sequence>
<feature type="compositionally biased region" description="Polar residues" evidence="1">
    <location>
        <begin position="1"/>
        <end position="17"/>
    </location>
</feature>
<keyword evidence="2" id="KW-1133">Transmembrane helix</keyword>
<feature type="region of interest" description="Disordered" evidence="1">
    <location>
        <begin position="64"/>
        <end position="139"/>
    </location>
</feature>
<accession>A0A5C3EB47</accession>
<feature type="transmembrane region" description="Helical" evidence="2">
    <location>
        <begin position="149"/>
        <end position="166"/>
    </location>
</feature>
<dbReference type="Proteomes" id="UP000324022">
    <property type="component" value="Unassembled WGS sequence"/>
</dbReference>
<evidence type="ECO:0000256" key="1">
    <source>
        <dbReference type="SAM" id="MobiDB-lite"/>
    </source>
</evidence>
<evidence type="ECO:0000313" key="3">
    <source>
        <dbReference type="EMBL" id="SPO27914.1"/>
    </source>
</evidence>
<protein>
    <submittedName>
        <fullName evidence="3">Uncharacterized protein</fullName>
    </submittedName>
</protein>
<keyword evidence="2" id="KW-0812">Transmembrane</keyword>
<name>A0A5C3EB47_9BASI</name>
<feature type="region of interest" description="Disordered" evidence="1">
    <location>
        <begin position="1"/>
        <end position="36"/>
    </location>
</feature>
<keyword evidence="2" id="KW-0472">Membrane</keyword>
<keyword evidence="4" id="KW-1185">Reference proteome</keyword>
<dbReference type="AlphaFoldDB" id="A0A5C3EB47"/>
<evidence type="ECO:0000313" key="4">
    <source>
        <dbReference type="Proteomes" id="UP000324022"/>
    </source>
</evidence>
<organism evidence="3 4">
    <name type="scientific">Ustilago trichophora</name>
    <dbReference type="NCBI Taxonomy" id="86804"/>
    <lineage>
        <taxon>Eukaryota</taxon>
        <taxon>Fungi</taxon>
        <taxon>Dikarya</taxon>
        <taxon>Basidiomycota</taxon>
        <taxon>Ustilaginomycotina</taxon>
        <taxon>Ustilaginomycetes</taxon>
        <taxon>Ustilaginales</taxon>
        <taxon>Ustilaginaceae</taxon>
        <taxon>Ustilago</taxon>
    </lineage>
</organism>
<feature type="compositionally biased region" description="Polar residues" evidence="1">
    <location>
        <begin position="98"/>
        <end position="118"/>
    </location>
</feature>
<evidence type="ECO:0000256" key="2">
    <source>
        <dbReference type="SAM" id="Phobius"/>
    </source>
</evidence>